<reference evidence="3" key="1">
    <citation type="submission" date="2018-05" db="EMBL/GenBank/DDBJ databases">
        <authorList>
            <person name="Lanie J.A."/>
            <person name="Ng W.-L."/>
            <person name="Kazmierczak K.M."/>
            <person name="Andrzejewski T.M."/>
            <person name="Davidsen T.M."/>
            <person name="Wayne K.J."/>
            <person name="Tettelin H."/>
            <person name="Glass J.I."/>
            <person name="Rusch D."/>
            <person name="Podicherti R."/>
            <person name="Tsui H.-C.T."/>
            <person name="Winkler M.E."/>
        </authorList>
    </citation>
    <scope>NUCLEOTIDE SEQUENCE</scope>
</reference>
<evidence type="ECO:0008006" key="4">
    <source>
        <dbReference type="Google" id="ProtNLM"/>
    </source>
</evidence>
<feature type="non-terminal residue" evidence="3">
    <location>
        <position position="156"/>
    </location>
</feature>
<dbReference type="EMBL" id="UINC01212100">
    <property type="protein sequence ID" value="SVE36274.1"/>
    <property type="molecule type" value="Genomic_DNA"/>
</dbReference>
<protein>
    <recommendedName>
        <fullName evidence="4">Aspartyl/asparaginy/proline hydroxylase domain-containing protein</fullName>
    </recommendedName>
</protein>
<keyword evidence="2" id="KW-0408">Iron</keyword>
<dbReference type="Gene3D" id="2.60.120.620">
    <property type="entry name" value="q2cbj1_9rhob like domain"/>
    <property type="match status" value="1"/>
</dbReference>
<evidence type="ECO:0000256" key="2">
    <source>
        <dbReference type="ARBA" id="ARBA00023004"/>
    </source>
</evidence>
<dbReference type="SUPFAM" id="SSF51197">
    <property type="entry name" value="Clavaminate synthase-like"/>
    <property type="match status" value="1"/>
</dbReference>
<dbReference type="PANTHER" id="PTHR20883:SF15">
    <property type="entry name" value="PHYTANOYL-COA DIOXYGENASE DOMAIN-CONTAINING PROTEIN 1"/>
    <property type="match status" value="1"/>
</dbReference>
<dbReference type="InterPro" id="IPR008775">
    <property type="entry name" value="Phytyl_CoA_dOase-like"/>
</dbReference>
<sequence length="156" mass="17965">MALALTEYQLAEYDRDGFTIVKDGFAQQECDRFVEYMMDLQAGRTTVEGYAPRTADDWSRLITRNCHHPMGLSWMIDPRLRKPLSTLLGEEPDGVQSMYFYKGSEQRRHQDAYHLPGCVSAWVALQDVGEWNGSLRIQVGSQKRPVLKKSHFRPDP</sequence>
<dbReference type="AlphaFoldDB" id="A0A383CW07"/>
<evidence type="ECO:0000256" key="1">
    <source>
        <dbReference type="ARBA" id="ARBA00022723"/>
    </source>
</evidence>
<gene>
    <name evidence="3" type="ORF">METZ01_LOCUS489128</name>
</gene>
<name>A0A383CW07_9ZZZZ</name>
<dbReference type="PANTHER" id="PTHR20883">
    <property type="entry name" value="PHYTANOYL-COA DIOXYGENASE DOMAIN CONTAINING 1"/>
    <property type="match status" value="1"/>
</dbReference>
<proteinExistence type="predicted"/>
<accession>A0A383CW07</accession>
<dbReference type="Pfam" id="PF05721">
    <property type="entry name" value="PhyH"/>
    <property type="match status" value="1"/>
</dbReference>
<keyword evidence="1" id="KW-0479">Metal-binding</keyword>
<evidence type="ECO:0000313" key="3">
    <source>
        <dbReference type="EMBL" id="SVE36274.1"/>
    </source>
</evidence>
<organism evidence="3">
    <name type="scientific">marine metagenome</name>
    <dbReference type="NCBI Taxonomy" id="408172"/>
    <lineage>
        <taxon>unclassified sequences</taxon>
        <taxon>metagenomes</taxon>
        <taxon>ecological metagenomes</taxon>
    </lineage>
</organism>
<dbReference type="GO" id="GO:0046872">
    <property type="term" value="F:metal ion binding"/>
    <property type="evidence" value="ECO:0007669"/>
    <property type="project" value="UniProtKB-KW"/>
</dbReference>